<sequence>MPPKKSAAAAPKKAPSSSAHTSYQAMISDAITALKERSGSSRQAIKKYVMANNKIGDITDNQFNQHINRAIQQGVAKGIFDQPKGERLHLVERPAHPASFPRHWTRADPNKVPLAP</sequence>
<protein>
    <recommendedName>
        <fullName evidence="3">Histone H1</fullName>
    </recommendedName>
</protein>
<evidence type="ECO:0000313" key="10">
    <source>
        <dbReference type="EMBL" id="KAK7540588.1"/>
    </source>
</evidence>
<dbReference type="SMART" id="SM00526">
    <property type="entry name" value="H15"/>
    <property type="match status" value="1"/>
</dbReference>
<comment type="subcellular location">
    <subcellularLocation>
        <location evidence="2">Chromosome</location>
    </subcellularLocation>
    <subcellularLocation>
        <location evidence="1 7">Nucleus</location>
    </subcellularLocation>
</comment>
<gene>
    <name evidence="10" type="ORF">J3D65DRAFT_615773</name>
</gene>
<evidence type="ECO:0000256" key="2">
    <source>
        <dbReference type="ARBA" id="ARBA00004286"/>
    </source>
</evidence>
<keyword evidence="5 7" id="KW-0238">DNA-binding</keyword>
<proteinExistence type="inferred from homology"/>
<evidence type="ECO:0000313" key="11">
    <source>
        <dbReference type="Proteomes" id="UP001360953"/>
    </source>
</evidence>
<dbReference type="RefSeq" id="XP_066657519.1">
    <property type="nucleotide sequence ID" value="XM_066799372.1"/>
</dbReference>
<feature type="domain" description="H15" evidence="9">
    <location>
        <begin position="19"/>
        <end position="92"/>
    </location>
</feature>
<dbReference type="InterPro" id="IPR005818">
    <property type="entry name" value="Histone_H1/H5_H15"/>
</dbReference>
<comment type="similarity">
    <text evidence="7">Belongs to the histone H1/H5 family.</text>
</comment>
<reference evidence="10 11" key="1">
    <citation type="submission" date="2024-04" db="EMBL/GenBank/DDBJ databases">
        <title>Phyllosticta paracitricarpa is synonymous to the EU quarantine fungus P. citricarpa based on phylogenomic analyses.</title>
        <authorList>
            <consortium name="Lawrence Berkeley National Laboratory"/>
            <person name="Van ingen-buijs V.A."/>
            <person name="Van westerhoven A.C."/>
            <person name="Haridas S."/>
            <person name="Skiadas P."/>
            <person name="Martin F."/>
            <person name="Groenewald J.Z."/>
            <person name="Crous P.W."/>
            <person name="Seidl M.F."/>
        </authorList>
    </citation>
    <scope>NUCLEOTIDE SEQUENCE [LARGE SCALE GENOMIC DNA]</scope>
    <source>
        <strain evidence="10 11">CPC 17464</strain>
    </source>
</reference>
<feature type="region of interest" description="Disordered" evidence="8">
    <location>
        <begin position="1"/>
        <end position="22"/>
    </location>
</feature>
<feature type="compositionally biased region" description="Low complexity" evidence="8">
    <location>
        <begin position="1"/>
        <end position="19"/>
    </location>
</feature>
<evidence type="ECO:0000256" key="8">
    <source>
        <dbReference type="SAM" id="MobiDB-lite"/>
    </source>
</evidence>
<dbReference type="Pfam" id="PF00538">
    <property type="entry name" value="Linker_histone"/>
    <property type="match status" value="1"/>
</dbReference>
<evidence type="ECO:0000256" key="4">
    <source>
        <dbReference type="ARBA" id="ARBA00022454"/>
    </source>
</evidence>
<dbReference type="EMBL" id="JBBPEH010000003">
    <property type="protein sequence ID" value="KAK7540588.1"/>
    <property type="molecule type" value="Genomic_DNA"/>
</dbReference>
<evidence type="ECO:0000256" key="5">
    <source>
        <dbReference type="ARBA" id="ARBA00023125"/>
    </source>
</evidence>
<accession>A0ABR1M0Z5</accession>
<organism evidence="10 11">
    <name type="scientific">Phyllosticta citribraziliensis</name>
    <dbReference type="NCBI Taxonomy" id="989973"/>
    <lineage>
        <taxon>Eukaryota</taxon>
        <taxon>Fungi</taxon>
        <taxon>Dikarya</taxon>
        <taxon>Ascomycota</taxon>
        <taxon>Pezizomycotina</taxon>
        <taxon>Dothideomycetes</taxon>
        <taxon>Dothideomycetes incertae sedis</taxon>
        <taxon>Botryosphaeriales</taxon>
        <taxon>Phyllostictaceae</taxon>
        <taxon>Phyllosticta</taxon>
    </lineage>
</organism>
<dbReference type="PANTHER" id="PTHR11467">
    <property type="entry name" value="HISTONE H1"/>
    <property type="match status" value="1"/>
</dbReference>
<keyword evidence="11" id="KW-1185">Reference proteome</keyword>
<dbReference type="InterPro" id="IPR036388">
    <property type="entry name" value="WH-like_DNA-bd_sf"/>
</dbReference>
<keyword evidence="6 7" id="KW-0539">Nucleus</keyword>
<dbReference type="PROSITE" id="PS51504">
    <property type="entry name" value="H15"/>
    <property type="match status" value="1"/>
</dbReference>
<dbReference type="Proteomes" id="UP001360953">
    <property type="component" value="Unassembled WGS sequence"/>
</dbReference>
<dbReference type="InterPro" id="IPR005819">
    <property type="entry name" value="H1/H5"/>
</dbReference>
<dbReference type="Gene3D" id="1.10.10.10">
    <property type="entry name" value="Winged helix-like DNA-binding domain superfamily/Winged helix DNA-binding domain"/>
    <property type="match status" value="1"/>
</dbReference>
<dbReference type="PRINTS" id="PR00624">
    <property type="entry name" value="HISTONEH5"/>
</dbReference>
<evidence type="ECO:0000259" key="9">
    <source>
        <dbReference type="PROSITE" id="PS51504"/>
    </source>
</evidence>
<dbReference type="GeneID" id="92032278"/>
<keyword evidence="4 7" id="KW-0158">Chromosome</keyword>
<name>A0ABR1M0Z5_9PEZI</name>
<comment type="caution">
    <text evidence="10">The sequence shown here is derived from an EMBL/GenBank/DDBJ whole genome shotgun (WGS) entry which is preliminary data.</text>
</comment>
<evidence type="ECO:0000256" key="3">
    <source>
        <dbReference type="ARBA" id="ARBA00020833"/>
    </source>
</evidence>
<dbReference type="SUPFAM" id="SSF46785">
    <property type="entry name" value="Winged helix' DNA-binding domain"/>
    <property type="match status" value="1"/>
</dbReference>
<dbReference type="InterPro" id="IPR036390">
    <property type="entry name" value="WH_DNA-bd_sf"/>
</dbReference>
<evidence type="ECO:0000256" key="7">
    <source>
        <dbReference type="RuleBase" id="RU003894"/>
    </source>
</evidence>
<dbReference type="CDD" id="cd00073">
    <property type="entry name" value="H15"/>
    <property type="match status" value="1"/>
</dbReference>
<evidence type="ECO:0000256" key="6">
    <source>
        <dbReference type="ARBA" id="ARBA00023242"/>
    </source>
</evidence>
<dbReference type="PANTHER" id="PTHR11467:SF36">
    <property type="entry name" value="HISTONE 24-RELATED"/>
    <property type="match status" value="1"/>
</dbReference>
<evidence type="ECO:0000256" key="1">
    <source>
        <dbReference type="ARBA" id="ARBA00004123"/>
    </source>
</evidence>